<sequence>MASFWAKFYRAKSGKMLRPKLKLLSSRCLSTPILPSASTSSFYDLCIVGGGLVGNAMACSIGQSHA</sequence>
<evidence type="ECO:0000313" key="1">
    <source>
        <dbReference type="Proteomes" id="UP000887574"/>
    </source>
</evidence>
<dbReference type="AlphaFoldDB" id="A0A915E7G9"/>
<proteinExistence type="predicted"/>
<evidence type="ECO:0000313" key="2">
    <source>
        <dbReference type="WBParaSite" id="jg26567"/>
    </source>
</evidence>
<accession>A0A915E7G9</accession>
<name>A0A915E7G9_9BILA</name>
<protein>
    <submittedName>
        <fullName evidence="2">FAD dependent oxidoreductase domain-containing protein</fullName>
    </submittedName>
</protein>
<keyword evidence="1" id="KW-1185">Reference proteome</keyword>
<organism evidence="1 2">
    <name type="scientific">Ditylenchus dipsaci</name>
    <dbReference type="NCBI Taxonomy" id="166011"/>
    <lineage>
        <taxon>Eukaryota</taxon>
        <taxon>Metazoa</taxon>
        <taxon>Ecdysozoa</taxon>
        <taxon>Nematoda</taxon>
        <taxon>Chromadorea</taxon>
        <taxon>Rhabditida</taxon>
        <taxon>Tylenchina</taxon>
        <taxon>Tylenchomorpha</taxon>
        <taxon>Sphaerularioidea</taxon>
        <taxon>Anguinidae</taxon>
        <taxon>Anguininae</taxon>
        <taxon>Ditylenchus</taxon>
    </lineage>
</organism>
<dbReference type="Proteomes" id="UP000887574">
    <property type="component" value="Unplaced"/>
</dbReference>
<reference evidence="2" key="1">
    <citation type="submission" date="2022-11" db="UniProtKB">
        <authorList>
            <consortium name="WormBaseParasite"/>
        </authorList>
    </citation>
    <scope>IDENTIFICATION</scope>
</reference>
<dbReference type="WBParaSite" id="jg26567">
    <property type="protein sequence ID" value="jg26567"/>
    <property type="gene ID" value="jg26567"/>
</dbReference>